<name>A0A2P7Q085_9FIRM</name>
<organism evidence="7 8">
    <name type="scientific">Peptostreptococcus russellii</name>
    <dbReference type="NCBI Taxonomy" id="215200"/>
    <lineage>
        <taxon>Bacteria</taxon>
        <taxon>Bacillati</taxon>
        <taxon>Bacillota</taxon>
        <taxon>Clostridia</taxon>
        <taxon>Peptostreptococcales</taxon>
        <taxon>Peptostreptococcaceae</taxon>
        <taxon>Peptostreptococcus</taxon>
    </lineage>
</organism>
<feature type="domain" description="NFACT RNA-binding" evidence="6">
    <location>
        <begin position="467"/>
        <end position="558"/>
    </location>
</feature>
<dbReference type="SUPFAM" id="SSF46946">
    <property type="entry name" value="S13-like H2TH domain"/>
    <property type="match status" value="1"/>
</dbReference>
<dbReference type="PANTHER" id="PTHR15239">
    <property type="entry name" value="NUCLEAR EXPORT MEDIATOR FACTOR NEMF"/>
    <property type="match status" value="1"/>
</dbReference>
<keyword evidence="3 5" id="KW-0694">RNA-binding</keyword>
<proteinExistence type="inferred from homology"/>
<comment type="caution">
    <text evidence="7">The sequence shown here is derived from an EMBL/GenBank/DDBJ whole genome shotgun (WGS) entry which is preliminary data.</text>
</comment>
<dbReference type="GO" id="GO:1990112">
    <property type="term" value="C:RQC complex"/>
    <property type="evidence" value="ECO:0007669"/>
    <property type="project" value="TreeGrafter"/>
</dbReference>
<accession>A0A2P7Q085</accession>
<evidence type="ECO:0000256" key="3">
    <source>
        <dbReference type="ARBA" id="ARBA00022884"/>
    </source>
</evidence>
<dbReference type="Pfam" id="PF05670">
    <property type="entry name" value="NFACT-R_1"/>
    <property type="match status" value="1"/>
</dbReference>
<dbReference type="RefSeq" id="WP_106776820.1">
    <property type="nucleotide sequence ID" value="NZ_JYGE01000004.1"/>
</dbReference>
<dbReference type="InterPro" id="IPR043682">
    <property type="entry name" value="RqcH_bacterial"/>
</dbReference>
<dbReference type="FunFam" id="2.30.310.10:FF:000004">
    <property type="entry name" value="Fibronectin-binding protein A"/>
    <property type="match status" value="1"/>
</dbReference>
<dbReference type="EMBL" id="JYGE01000004">
    <property type="protein sequence ID" value="PSJ31362.1"/>
    <property type="molecule type" value="Genomic_DNA"/>
</dbReference>
<evidence type="ECO:0000259" key="6">
    <source>
        <dbReference type="Pfam" id="PF05670"/>
    </source>
</evidence>
<evidence type="ECO:0000256" key="1">
    <source>
        <dbReference type="ARBA" id="ARBA00022555"/>
    </source>
</evidence>
<dbReference type="OrthoDB" id="9766163at2"/>
<dbReference type="Proteomes" id="UP000241434">
    <property type="component" value="Unassembled WGS sequence"/>
</dbReference>
<dbReference type="PANTHER" id="PTHR15239:SF6">
    <property type="entry name" value="RIBOSOME QUALITY CONTROL COMPLEX SUBUNIT NEMF"/>
    <property type="match status" value="1"/>
</dbReference>
<evidence type="ECO:0000313" key="7">
    <source>
        <dbReference type="EMBL" id="PSJ31362.1"/>
    </source>
</evidence>
<evidence type="ECO:0000256" key="5">
    <source>
        <dbReference type="HAMAP-Rule" id="MF_00844"/>
    </source>
</evidence>
<evidence type="ECO:0000256" key="4">
    <source>
        <dbReference type="ARBA" id="ARBA00022917"/>
    </source>
</evidence>
<dbReference type="HAMAP" id="MF_00844_B">
    <property type="entry name" value="RqcH_B"/>
    <property type="match status" value="1"/>
</dbReference>
<keyword evidence="5" id="KW-0175">Coiled coil</keyword>
<keyword evidence="2 5" id="KW-0699">rRNA-binding</keyword>
<dbReference type="Pfam" id="PF05833">
    <property type="entry name" value="NFACT_N"/>
    <property type="match status" value="1"/>
</dbReference>
<dbReference type="Gene3D" id="2.30.310.10">
    <property type="entry name" value="ibrinogen binding protein from staphylococcus aureus domain"/>
    <property type="match status" value="1"/>
</dbReference>
<evidence type="ECO:0000313" key="8">
    <source>
        <dbReference type="Proteomes" id="UP000241434"/>
    </source>
</evidence>
<reference evidence="7" key="1">
    <citation type="thesis" date="2015" institute="Rutgers" country="The State University of New Jersey, 14 College Farm Rd., New Brunswick, NJ, USA">
        <title>Ammonia toxicity in bacteria and its implications for treatment of and resource recovery from highly nitrogenous organic wastes.</title>
        <authorList>
            <person name="Luther A.K."/>
        </authorList>
    </citation>
    <scope>NUCLEOTIDE SEQUENCE</scope>
    <source>
        <strain evidence="7">RT-10B</strain>
    </source>
</reference>
<dbReference type="InterPro" id="IPR051608">
    <property type="entry name" value="RQC_Subunit_NEMF"/>
</dbReference>
<protein>
    <recommendedName>
        <fullName evidence="5">Rqc2 homolog RqcH</fullName>
        <shortName evidence="5">RqcH</shortName>
    </recommendedName>
</protein>
<dbReference type="GO" id="GO:0000049">
    <property type="term" value="F:tRNA binding"/>
    <property type="evidence" value="ECO:0007669"/>
    <property type="project" value="UniProtKB-UniRule"/>
</dbReference>
<comment type="subunit">
    <text evidence="5">Associates with stalled 50S ribosomal subunits. Binds to RqcP.</text>
</comment>
<gene>
    <name evidence="5" type="primary">rqcH</name>
    <name evidence="7" type="ORF">UF10_05395</name>
</gene>
<evidence type="ECO:0000256" key="2">
    <source>
        <dbReference type="ARBA" id="ARBA00022730"/>
    </source>
</evidence>
<dbReference type="GO" id="GO:0043023">
    <property type="term" value="F:ribosomal large subunit binding"/>
    <property type="evidence" value="ECO:0007669"/>
    <property type="project" value="UniProtKB-UniRule"/>
</dbReference>
<dbReference type="GO" id="GO:0019843">
    <property type="term" value="F:rRNA binding"/>
    <property type="evidence" value="ECO:0007669"/>
    <property type="project" value="UniProtKB-UniRule"/>
</dbReference>
<keyword evidence="1 5" id="KW-0820">tRNA-binding</keyword>
<dbReference type="InterPro" id="IPR010979">
    <property type="entry name" value="Ribosomal_uS13-like_H2TH"/>
</dbReference>
<keyword evidence="4 5" id="KW-0648">Protein biosynthesis</keyword>
<comment type="function">
    <text evidence="5">Key component of the ribosome quality control system (RQC), a ribosome-associated complex that mediates the extraction of incompletely synthesized nascent chains from stalled ribosomes and their subsequent degradation. RqcH recruits Ala-charged tRNA, and with RqcP directs the elongation of stalled nascent chains on 50S ribosomal subunits, leading to non-templated C-terminal alanine extensions (Ala tail). The Ala tail promotes nascent chain degradation. May add between 1 and at least 8 Ala residues. Binds to stalled 50S ribosomal subunits.</text>
</comment>
<dbReference type="Gene3D" id="1.10.8.50">
    <property type="match status" value="1"/>
</dbReference>
<dbReference type="InterPro" id="IPR008532">
    <property type="entry name" value="NFACT_RNA-bd"/>
</dbReference>
<keyword evidence="8" id="KW-1185">Reference proteome</keyword>
<dbReference type="AlphaFoldDB" id="A0A2P7Q085"/>
<sequence length="592" mass="68269">MAFDGIVVNSLARELNEILNGSKIDKVYQPERDEICLKVRSREGNKKLVISASASNPRVYLADKYEKNNPKKAPVFCMTLRKHIQNGVIVGIEQVGFERIIKISVESYDELKEKTIKNLYVEIMGKHSNIILVMENQNKILDSIKRVPISISRVRQILPGNEYELPPEQDKMNPLNKINADELLERIKSGKGQVFKSIYTNILGISPLVAKDVCLRVGIDKSKDIEQISLEDSKKIADEINRIFDDLAKDKIYPNVVIDEKRDKIIEFSSIRLKQYEDLTEVRKDTISQAIEDYYLIKDKKERINQKSSNMKKNISLKLERINHKLEKQAKELKDSEKADEYKVKGELLTAFIYMIKPGMESIKLANFYDNNEEIEIKLKAHFSPSENAQKYFKKYNKLKNATEELTKQIAINEEEAQYLENTLLSIENCENEKELKEIKEELMREGYIKTYKMPKKNNKPGTNIMKYISSNGNLIMVGKNNKQNDYLTLRLADNEDLWFHTKDIPGSHVLLKVGGKKFDEKEILEAATLAAYYSKAKMSENVPVDYTTKRNVRKPSGAKPGLVIYEKNKTVYVTPSDEEKAKIKKFEELGE</sequence>
<comment type="similarity">
    <text evidence="5">Belongs to the NEMF family.</text>
</comment>
<dbReference type="GO" id="GO:0072344">
    <property type="term" value="P:rescue of stalled ribosome"/>
    <property type="evidence" value="ECO:0007669"/>
    <property type="project" value="UniProtKB-UniRule"/>
</dbReference>
<feature type="coiled-coil region" evidence="5">
    <location>
        <begin position="312"/>
        <end position="339"/>
    </location>
</feature>
<feature type="coiled-coil region" evidence="5">
    <location>
        <begin position="389"/>
        <end position="440"/>
    </location>
</feature>